<proteinExistence type="inferred from homology"/>
<feature type="transmembrane region" description="Helical" evidence="7">
    <location>
        <begin position="126"/>
        <end position="146"/>
    </location>
</feature>
<evidence type="ECO:0000256" key="7">
    <source>
        <dbReference type="SAM" id="Phobius"/>
    </source>
</evidence>
<feature type="transmembrane region" description="Helical" evidence="7">
    <location>
        <begin position="183"/>
        <end position="200"/>
    </location>
</feature>
<evidence type="ECO:0000256" key="2">
    <source>
        <dbReference type="ARBA" id="ARBA00006595"/>
    </source>
</evidence>
<feature type="transmembrane region" description="Helical" evidence="7">
    <location>
        <begin position="524"/>
        <end position="544"/>
    </location>
</feature>
<dbReference type="InterPro" id="IPR011701">
    <property type="entry name" value="MFS"/>
</dbReference>
<feature type="transmembrane region" description="Helical" evidence="7">
    <location>
        <begin position="153"/>
        <end position="171"/>
    </location>
</feature>
<evidence type="ECO:0000256" key="4">
    <source>
        <dbReference type="ARBA" id="ARBA00022692"/>
    </source>
</evidence>
<feature type="transmembrane region" description="Helical" evidence="7">
    <location>
        <begin position="432"/>
        <end position="450"/>
    </location>
</feature>
<dbReference type="PANTHER" id="PTHR20772">
    <property type="entry name" value="PROTEIN FMP42"/>
    <property type="match status" value="1"/>
</dbReference>
<evidence type="ECO:0000256" key="1">
    <source>
        <dbReference type="ARBA" id="ARBA00004141"/>
    </source>
</evidence>
<evidence type="ECO:0000313" key="8">
    <source>
        <dbReference type="EMBL" id="CUS14603.1"/>
    </source>
</evidence>
<evidence type="ECO:0000313" key="9">
    <source>
        <dbReference type="Proteomes" id="UP001412239"/>
    </source>
</evidence>
<keyword evidence="5 7" id="KW-1133">Transmembrane helix</keyword>
<comment type="similarity">
    <text evidence="2">Belongs to the SLC43A transporter (TC 2.A.1.44) family.</text>
</comment>
<accession>A0A292Q768</accession>
<sequence>MPALSSSLAENRLHPSAQTHQTVTTVAVSTEGYSDHGACGKRKSEVLGSGPGGVVPIGAFEVSKGKRLLQVGLAVAYCLFAAGVVFGYAALKPVMIKEGIYRDKCTDREIERGLRVCYEQEIRLNFMFTLAAVGTNVCALLVGTILDQYGPRVSGIIGSMLFALGCLGFSLAEQIRNFDPYPISYLLLALGGPFIFISSFHLSNAFPSHSGLILSMLTGAFDSSSAVFLLYRLLYEHTQGKLTLSTWFTAYLIVPVTVLILQLTLMPSGSYKTVGELVSQAEVEEELLHEDHDTGDCIETDDDNHLRLRHEHHSSLIHEIDSLLGGKDAKATHDRKLEESYESSGLWGAMHGMPINRQICSWWFALITFFTMIQMIRINYFVATILPQYEFLLGSYHRAVEVNKFFDLALPVGGILAVPLIGYLLDRYSTLIILQILVALAAIIGGLGIIKDSYPAAIAGIIGFVAYRPFYYTAVSDYAAKVFGFETFGKVYGLIICLAGLLNLSQTGLDTLTLRAFRKDPRPVNFGLLMASVVVGCALVGYVWRSGRRIRRFRLGLEAEGAREEVMPGGSLNGYGGV</sequence>
<dbReference type="Gene3D" id="1.20.1250.20">
    <property type="entry name" value="MFS general substrate transporter like domains"/>
    <property type="match status" value="1"/>
</dbReference>
<protein>
    <recommendedName>
        <fullName evidence="10">Nodulin-like domain-containing protein</fullName>
    </recommendedName>
</protein>
<dbReference type="Pfam" id="PF07690">
    <property type="entry name" value="MFS_1"/>
    <property type="match status" value="1"/>
</dbReference>
<evidence type="ECO:0000256" key="3">
    <source>
        <dbReference type="ARBA" id="ARBA00022448"/>
    </source>
</evidence>
<dbReference type="AlphaFoldDB" id="A0A292Q768"/>
<organism evidence="8 9">
    <name type="scientific">Tuber aestivum</name>
    <name type="common">summer truffle</name>
    <dbReference type="NCBI Taxonomy" id="59557"/>
    <lineage>
        <taxon>Eukaryota</taxon>
        <taxon>Fungi</taxon>
        <taxon>Dikarya</taxon>
        <taxon>Ascomycota</taxon>
        <taxon>Pezizomycotina</taxon>
        <taxon>Pezizomycetes</taxon>
        <taxon>Pezizales</taxon>
        <taxon>Tuberaceae</taxon>
        <taxon>Tuber</taxon>
    </lineage>
</organism>
<dbReference type="GO" id="GO:0022857">
    <property type="term" value="F:transmembrane transporter activity"/>
    <property type="evidence" value="ECO:0007669"/>
    <property type="project" value="InterPro"/>
</dbReference>
<dbReference type="Proteomes" id="UP001412239">
    <property type="component" value="Unassembled WGS sequence"/>
</dbReference>
<evidence type="ECO:0000256" key="5">
    <source>
        <dbReference type="ARBA" id="ARBA00022989"/>
    </source>
</evidence>
<keyword evidence="3" id="KW-0813">Transport</keyword>
<keyword evidence="9" id="KW-1185">Reference proteome</keyword>
<dbReference type="InterPro" id="IPR036259">
    <property type="entry name" value="MFS_trans_sf"/>
</dbReference>
<dbReference type="InterPro" id="IPR052599">
    <property type="entry name" value="SLC43A_AATransporter"/>
</dbReference>
<keyword evidence="4 7" id="KW-0812">Transmembrane</keyword>
<evidence type="ECO:0000256" key="6">
    <source>
        <dbReference type="ARBA" id="ARBA00023136"/>
    </source>
</evidence>
<comment type="subcellular location">
    <subcellularLocation>
        <location evidence="1">Membrane</location>
        <topology evidence="1">Multi-pass membrane protein</topology>
    </subcellularLocation>
</comment>
<feature type="transmembrane region" description="Helical" evidence="7">
    <location>
        <begin position="456"/>
        <end position="475"/>
    </location>
</feature>
<feature type="transmembrane region" description="Helical" evidence="7">
    <location>
        <begin position="246"/>
        <end position="265"/>
    </location>
</feature>
<gene>
    <name evidence="8" type="ORF">GSTUAT00001334001</name>
</gene>
<dbReference type="PANTHER" id="PTHR20772:SF2">
    <property type="entry name" value="PROTEIN FMP42"/>
    <property type="match status" value="1"/>
</dbReference>
<dbReference type="SUPFAM" id="SSF103473">
    <property type="entry name" value="MFS general substrate transporter"/>
    <property type="match status" value="1"/>
</dbReference>
<feature type="transmembrane region" description="Helical" evidence="7">
    <location>
        <begin position="212"/>
        <end position="234"/>
    </location>
</feature>
<keyword evidence="6 7" id="KW-0472">Membrane</keyword>
<feature type="transmembrane region" description="Helical" evidence="7">
    <location>
        <begin position="362"/>
        <end position="385"/>
    </location>
</feature>
<evidence type="ECO:0008006" key="10">
    <source>
        <dbReference type="Google" id="ProtNLM"/>
    </source>
</evidence>
<dbReference type="EMBL" id="LN890957">
    <property type="protein sequence ID" value="CUS14603.1"/>
    <property type="molecule type" value="Genomic_DNA"/>
</dbReference>
<dbReference type="GO" id="GO:0000329">
    <property type="term" value="C:fungal-type vacuole membrane"/>
    <property type="evidence" value="ECO:0007669"/>
    <property type="project" value="TreeGrafter"/>
</dbReference>
<feature type="transmembrane region" description="Helical" evidence="7">
    <location>
        <begin position="487"/>
        <end position="504"/>
    </location>
</feature>
<reference evidence="8" key="1">
    <citation type="submission" date="2015-10" db="EMBL/GenBank/DDBJ databases">
        <authorList>
            <person name="Regsiter A."/>
            <person name="william w."/>
        </authorList>
    </citation>
    <scope>NUCLEOTIDE SEQUENCE</scope>
    <source>
        <strain evidence="8">Montdore</strain>
    </source>
</reference>
<name>A0A292Q768_9PEZI</name>
<feature type="transmembrane region" description="Helical" evidence="7">
    <location>
        <begin position="405"/>
        <end position="425"/>
    </location>
</feature>
<feature type="transmembrane region" description="Helical" evidence="7">
    <location>
        <begin position="71"/>
        <end position="91"/>
    </location>
</feature>